<dbReference type="STRING" id="1227493.C483_18268"/>
<name>L9ZNB5_9EURY</name>
<dbReference type="EMBL" id="AOIM01000041">
    <property type="protein sequence ID" value="ELY87869.1"/>
    <property type="molecule type" value="Genomic_DNA"/>
</dbReference>
<protein>
    <submittedName>
        <fullName evidence="1">Uncharacterized protein</fullName>
    </submittedName>
</protein>
<dbReference type="AlphaFoldDB" id="L9ZNB5"/>
<organism evidence="1 2">
    <name type="scientific">Natrialba hulunbeirensis JCM 10989</name>
    <dbReference type="NCBI Taxonomy" id="1227493"/>
    <lineage>
        <taxon>Archaea</taxon>
        <taxon>Methanobacteriati</taxon>
        <taxon>Methanobacteriota</taxon>
        <taxon>Stenosarchaea group</taxon>
        <taxon>Halobacteria</taxon>
        <taxon>Halobacteriales</taxon>
        <taxon>Natrialbaceae</taxon>
        <taxon>Natrialba</taxon>
    </lineage>
</organism>
<reference evidence="1 2" key="1">
    <citation type="journal article" date="2014" name="PLoS Genet.">
        <title>Phylogenetically driven sequencing of extremely halophilic archaea reveals strategies for static and dynamic osmo-response.</title>
        <authorList>
            <person name="Becker E.A."/>
            <person name="Seitzer P.M."/>
            <person name="Tritt A."/>
            <person name="Larsen D."/>
            <person name="Krusor M."/>
            <person name="Yao A.I."/>
            <person name="Wu D."/>
            <person name="Madern D."/>
            <person name="Eisen J.A."/>
            <person name="Darling A.E."/>
            <person name="Facciotti M.T."/>
        </authorList>
    </citation>
    <scope>NUCLEOTIDE SEQUENCE [LARGE SCALE GENOMIC DNA]</scope>
    <source>
        <strain evidence="1 2">JCM 10989</strain>
    </source>
</reference>
<evidence type="ECO:0000313" key="2">
    <source>
        <dbReference type="Proteomes" id="UP000011519"/>
    </source>
</evidence>
<dbReference type="Proteomes" id="UP000011519">
    <property type="component" value="Unassembled WGS sequence"/>
</dbReference>
<evidence type="ECO:0000313" key="1">
    <source>
        <dbReference type="EMBL" id="ELY87869.1"/>
    </source>
</evidence>
<dbReference type="PATRIC" id="fig|1227493.4.peg.3676"/>
<accession>L9ZNB5</accession>
<proteinExistence type="predicted"/>
<sequence>MPATDATDLYIVLLVVFGKLVVEWSQFRAALTDDPSGFSSWFVPFDPREV</sequence>
<keyword evidence="2" id="KW-1185">Reference proteome</keyword>
<comment type="caution">
    <text evidence="1">The sequence shown here is derived from an EMBL/GenBank/DDBJ whole genome shotgun (WGS) entry which is preliminary data.</text>
</comment>
<gene>
    <name evidence="1" type="ORF">C483_18268</name>
</gene>